<gene>
    <name evidence="3" type="ORF">HB759_03240</name>
    <name evidence="2" type="ORF">HB811_03380</name>
    <name evidence="4" type="ORF">HBP98_10125</name>
</gene>
<evidence type="ECO:0000313" key="6">
    <source>
        <dbReference type="Proteomes" id="UP000543379"/>
    </source>
</evidence>
<keyword evidence="1" id="KW-0472">Membrane</keyword>
<evidence type="ECO:0000313" key="2">
    <source>
        <dbReference type="EMBL" id="MBC1315807.1"/>
    </source>
</evidence>
<evidence type="ECO:0000313" key="4">
    <source>
        <dbReference type="EMBL" id="MBC2372356.1"/>
    </source>
</evidence>
<accession>A0A7X0WDD7</accession>
<organism evidence="3 5">
    <name type="scientific">Listeria booriae</name>
    <dbReference type="NCBI Taxonomy" id="1552123"/>
    <lineage>
        <taxon>Bacteria</taxon>
        <taxon>Bacillati</taxon>
        <taxon>Bacillota</taxon>
        <taxon>Bacilli</taxon>
        <taxon>Bacillales</taxon>
        <taxon>Listeriaceae</taxon>
        <taxon>Listeria</taxon>
    </lineage>
</organism>
<dbReference type="Proteomes" id="UP000532866">
    <property type="component" value="Unassembled WGS sequence"/>
</dbReference>
<keyword evidence="1" id="KW-1133">Transmembrane helix</keyword>
<dbReference type="Proteomes" id="UP000546244">
    <property type="component" value="Unassembled WGS sequence"/>
</dbReference>
<feature type="transmembrane region" description="Helical" evidence="1">
    <location>
        <begin position="56"/>
        <end position="89"/>
    </location>
</feature>
<dbReference type="EMBL" id="JAAROL010000001">
    <property type="protein sequence ID" value="MBC1330958.1"/>
    <property type="molecule type" value="Genomic_DNA"/>
</dbReference>
<dbReference type="EMBL" id="JAARMV010000002">
    <property type="protein sequence ID" value="MBC2372356.1"/>
    <property type="molecule type" value="Genomic_DNA"/>
</dbReference>
<keyword evidence="1" id="KW-0812">Transmembrane</keyword>
<comment type="caution">
    <text evidence="3">The sequence shown here is derived from an EMBL/GenBank/DDBJ whole genome shotgun (WGS) entry which is preliminary data.</text>
</comment>
<protein>
    <submittedName>
        <fullName evidence="3">Uncharacterized protein</fullName>
    </submittedName>
</protein>
<dbReference type="RefSeq" id="WP_185372782.1">
    <property type="nucleotide sequence ID" value="NZ_JAARMV010000002.1"/>
</dbReference>
<reference evidence="5 6" key="1">
    <citation type="submission" date="2020-03" db="EMBL/GenBank/DDBJ databases">
        <title>Soil Listeria distribution.</title>
        <authorList>
            <person name="Liao J."/>
            <person name="Wiedmann M."/>
        </authorList>
    </citation>
    <scope>NUCLEOTIDE SEQUENCE [LARGE SCALE GENOMIC DNA]</scope>
    <source>
        <strain evidence="2 6">FSL L7-1816</strain>
        <strain evidence="3 5">FSL L7-1833</strain>
        <strain evidence="4 7">FSL L7-1850</strain>
    </source>
</reference>
<proteinExistence type="predicted"/>
<evidence type="ECO:0000313" key="7">
    <source>
        <dbReference type="Proteomes" id="UP000546244"/>
    </source>
</evidence>
<dbReference type="EMBL" id="JAAROV010000001">
    <property type="protein sequence ID" value="MBC1315807.1"/>
    <property type="molecule type" value="Genomic_DNA"/>
</dbReference>
<dbReference type="Proteomes" id="UP000543379">
    <property type="component" value="Unassembled WGS sequence"/>
</dbReference>
<sequence length="277" mass="31272">MKDSLASIFDGSRNEILTDDLVIKDNLIKFKDSSIQLSNISYLIAGMNKFRIPMMLILIIIIALIVVRFIPFLGVILLGIAALFIWHLYNEYQKSRLYLTFFLNSGQAYHVFFVEESFLNDARQVIESSMINRHQSYSINIKEQKIIEGDHHEFKGDNVHVNSHNSTVDSSIKMGDIKNSSMQGVAFGTDNTVNVRSDEHGYDWDAIKAELASLIASIKIETPLKEASIEALDAAKKQDTHHFEAVVKRNKLAFVSDLFQNTASQFLAQVITKTLGI</sequence>
<evidence type="ECO:0000256" key="1">
    <source>
        <dbReference type="SAM" id="Phobius"/>
    </source>
</evidence>
<dbReference type="AlphaFoldDB" id="A0A7X0WDD7"/>
<name>A0A7X0WDD7_9LIST</name>
<evidence type="ECO:0000313" key="3">
    <source>
        <dbReference type="EMBL" id="MBC1330958.1"/>
    </source>
</evidence>
<evidence type="ECO:0000313" key="5">
    <source>
        <dbReference type="Proteomes" id="UP000532866"/>
    </source>
</evidence>